<proteinExistence type="predicted"/>
<keyword evidence="1" id="KW-0732">Signal</keyword>
<feature type="signal peptide" evidence="1">
    <location>
        <begin position="1"/>
        <end position="26"/>
    </location>
</feature>
<name>A0A557QI86_9RHOO</name>
<dbReference type="EMBL" id="VMNK01000016">
    <property type="protein sequence ID" value="TVO52630.1"/>
    <property type="molecule type" value="Genomic_DNA"/>
</dbReference>
<sequence>MRSFIVKTLGISVCAALIGCASPTGGGVTSASQVPFTAAKTKDGREYFIVQCTNALQCAIAADAFCPPKTPLKWLDPFENESSTPAFYRDQSPQGGHARIVCKLQS</sequence>
<dbReference type="Proteomes" id="UP000319502">
    <property type="component" value="Unassembled WGS sequence"/>
</dbReference>
<reference evidence="2 3" key="1">
    <citation type="submission" date="2019-07" db="EMBL/GenBank/DDBJ databases">
        <title>The pathways for chlorine oxyanion respiration interact through the shared metabolite chlorate.</title>
        <authorList>
            <person name="Barnum T.P."/>
            <person name="Cheng Y."/>
            <person name="Hill K.A."/>
            <person name="Lucas L.N."/>
            <person name="Carlson H.K."/>
            <person name="Coates J.D."/>
        </authorList>
    </citation>
    <scope>NUCLEOTIDE SEQUENCE [LARGE SCALE GENOMIC DNA]</scope>
    <source>
        <strain evidence="2 3">SFB-3</strain>
    </source>
</reference>
<comment type="caution">
    <text evidence="2">The sequence shown here is derived from an EMBL/GenBank/DDBJ whole genome shotgun (WGS) entry which is preliminary data.</text>
</comment>
<evidence type="ECO:0000313" key="2">
    <source>
        <dbReference type="EMBL" id="TVO52630.1"/>
    </source>
</evidence>
<dbReference type="RefSeq" id="WP_144310720.1">
    <property type="nucleotide sequence ID" value="NZ_VMNK01000016.1"/>
</dbReference>
<dbReference type="AlphaFoldDB" id="A0A557QI86"/>
<organism evidence="2 3">
    <name type="scientific">Denitromonas halophila</name>
    <dbReference type="NCBI Taxonomy" id="1629404"/>
    <lineage>
        <taxon>Bacteria</taxon>
        <taxon>Pseudomonadati</taxon>
        <taxon>Pseudomonadota</taxon>
        <taxon>Betaproteobacteria</taxon>
        <taxon>Rhodocyclales</taxon>
        <taxon>Zoogloeaceae</taxon>
        <taxon>Denitromonas</taxon>
    </lineage>
</organism>
<evidence type="ECO:0000313" key="3">
    <source>
        <dbReference type="Proteomes" id="UP000319502"/>
    </source>
</evidence>
<feature type="chain" id="PRO_5021951455" description="Ig-like domain-containing protein" evidence="1">
    <location>
        <begin position="27"/>
        <end position="106"/>
    </location>
</feature>
<accession>A0A557QI86</accession>
<evidence type="ECO:0000256" key="1">
    <source>
        <dbReference type="SAM" id="SignalP"/>
    </source>
</evidence>
<protein>
    <recommendedName>
        <fullName evidence="4">Ig-like domain-containing protein</fullName>
    </recommendedName>
</protein>
<evidence type="ECO:0008006" key="4">
    <source>
        <dbReference type="Google" id="ProtNLM"/>
    </source>
</evidence>
<dbReference type="PROSITE" id="PS51257">
    <property type="entry name" value="PROKAR_LIPOPROTEIN"/>
    <property type="match status" value="1"/>
</dbReference>
<keyword evidence="3" id="KW-1185">Reference proteome</keyword>
<gene>
    <name evidence="2" type="ORF">FHP91_16980</name>
</gene>